<comment type="caution">
    <text evidence="5">The sequence shown here is derived from an EMBL/GenBank/DDBJ whole genome shotgun (WGS) entry which is preliminary data.</text>
</comment>
<dbReference type="EMBL" id="JACEFF010000759">
    <property type="protein sequence ID" value="KAH9631457.1"/>
    <property type="molecule type" value="Genomic_DNA"/>
</dbReference>
<dbReference type="InterPro" id="IPR007588">
    <property type="entry name" value="Znf_FLYWCH"/>
</dbReference>
<feature type="domain" description="FLYWCH-type" evidence="4">
    <location>
        <begin position="13"/>
        <end position="74"/>
    </location>
</feature>
<keyword evidence="3" id="KW-0862">Zinc</keyword>
<sequence length="74" mass="8852">MKTFWLILERPAFIISRRGNPMIEYQDNKFSYNKSSIGKNPKKRWVCTRWAVGCRAFILTIDDIIIKKRLNHSH</sequence>
<dbReference type="GO" id="GO:0008270">
    <property type="term" value="F:zinc ion binding"/>
    <property type="evidence" value="ECO:0007669"/>
    <property type="project" value="UniProtKB-KW"/>
</dbReference>
<dbReference type="Proteomes" id="UP000814243">
    <property type="component" value="Unassembled WGS sequence"/>
</dbReference>
<dbReference type="Pfam" id="PF04500">
    <property type="entry name" value="FLYWCH"/>
    <property type="match status" value="1"/>
</dbReference>
<keyword evidence="2" id="KW-0863">Zinc-finger</keyword>
<organism evidence="5 6">
    <name type="scientific">Spodoptera exigua</name>
    <name type="common">Beet armyworm</name>
    <name type="synonym">Noctua fulgens</name>
    <dbReference type="NCBI Taxonomy" id="7107"/>
    <lineage>
        <taxon>Eukaryota</taxon>
        <taxon>Metazoa</taxon>
        <taxon>Ecdysozoa</taxon>
        <taxon>Arthropoda</taxon>
        <taxon>Hexapoda</taxon>
        <taxon>Insecta</taxon>
        <taxon>Pterygota</taxon>
        <taxon>Neoptera</taxon>
        <taxon>Endopterygota</taxon>
        <taxon>Lepidoptera</taxon>
        <taxon>Glossata</taxon>
        <taxon>Ditrysia</taxon>
        <taxon>Noctuoidea</taxon>
        <taxon>Noctuidae</taxon>
        <taxon>Amphipyrinae</taxon>
        <taxon>Spodoptera</taxon>
    </lineage>
</organism>
<evidence type="ECO:0000313" key="6">
    <source>
        <dbReference type="Proteomes" id="UP000814243"/>
    </source>
</evidence>
<accession>A0A922SBA4</accession>
<gene>
    <name evidence="5" type="ORF">HF086_014302</name>
</gene>
<name>A0A922SBA4_SPOEX</name>
<reference evidence="5" key="1">
    <citation type="journal article" date="2021" name="G3 (Bethesda)">
        <title>Genome and transcriptome analysis of the beet armyworm Spodoptera exigua reveals targets for pest control. .</title>
        <authorList>
            <person name="Simon S."/>
            <person name="Breeschoten T."/>
            <person name="Jansen H.J."/>
            <person name="Dirks R.P."/>
            <person name="Schranz M.E."/>
            <person name="Ros V.I.D."/>
        </authorList>
    </citation>
    <scope>NUCLEOTIDE SEQUENCE</scope>
    <source>
        <strain evidence="5">TB_SE_WUR_2020</strain>
    </source>
</reference>
<dbReference type="AlphaFoldDB" id="A0A922SBA4"/>
<proteinExistence type="predicted"/>
<evidence type="ECO:0000313" key="5">
    <source>
        <dbReference type="EMBL" id="KAH9631457.1"/>
    </source>
</evidence>
<evidence type="ECO:0000256" key="2">
    <source>
        <dbReference type="ARBA" id="ARBA00022771"/>
    </source>
</evidence>
<evidence type="ECO:0000256" key="1">
    <source>
        <dbReference type="ARBA" id="ARBA00022723"/>
    </source>
</evidence>
<evidence type="ECO:0000259" key="4">
    <source>
        <dbReference type="Pfam" id="PF04500"/>
    </source>
</evidence>
<dbReference type="Gene3D" id="2.20.25.240">
    <property type="match status" value="1"/>
</dbReference>
<protein>
    <recommendedName>
        <fullName evidence="4">FLYWCH-type domain-containing protein</fullName>
    </recommendedName>
</protein>
<evidence type="ECO:0000256" key="3">
    <source>
        <dbReference type="ARBA" id="ARBA00022833"/>
    </source>
</evidence>
<keyword evidence="1" id="KW-0479">Metal-binding</keyword>